<evidence type="ECO:0000256" key="3">
    <source>
        <dbReference type="ARBA" id="ARBA00022729"/>
    </source>
</evidence>
<organism evidence="8 9">
    <name type="scientific">Mugilogobius chulae</name>
    <name type="common">yellowstripe goby</name>
    <dbReference type="NCBI Taxonomy" id="88201"/>
    <lineage>
        <taxon>Eukaryota</taxon>
        <taxon>Metazoa</taxon>
        <taxon>Chordata</taxon>
        <taxon>Craniata</taxon>
        <taxon>Vertebrata</taxon>
        <taxon>Euteleostomi</taxon>
        <taxon>Actinopterygii</taxon>
        <taxon>Neopterygii</taxon>
        <taxon>Teleostei</taxon>
        <taxon>Neoteleostei</taxon>
        <taxon>Acanthomorphata</taxon>
        <taxon>Gobiaria</taxon>
        <taxon>Gobiiformes</taxon>
        <taxon>Gobioidei</taxon>
        <taxon>Gobiidae</taxon>
        <taxon>Gobionellinae</taxon>
        <taxon>Mugilogobius</taxon>
    </lineage>
</organism>
<dbReference type="Pfam" id="PF00084">
    <property type="entry name" value="Sushi"/>
    <property type="match status" value="4"/>
</dbReference>
<dbReference type="AlphaFoldDB" id="A0AAW0QAE2"/>
<dbReference type="InterPro" id="IPR051503">
    <property type="entry name" value="ComplSys_Reg/VirEntry_Med"/>
</dbReference>
<dbReference type="CDD" id="cd00033">
    <property type="entry name" value="CCP"/>
    <property type="match status" value="3"/>
</dbReference>
<evidence type="ECO:0000256" key="5">
    <source>
        <dbReference type="PROSITE-ProRule" id="PRU00302"/>
    </source>
</evidence>
<comment type="caution">
    <text evidence="8">The sequence shown here is derived from an EMBL/GenBank/DDBJ whole genome shotgun (WGS) entry which is preliminary data.</text>
</comment>
<dbReference type="EMBL" id="JBBPFD010000001">
    <property type="protein sequence ID" value="KAK7944830.1"/>
    <property type="molecule type" value="Genomic_DNA"/>
</dbReference>
<protein>
    <submittedName>
        <fullName evidence="8">Uncharacterized protein</fullName>
    </submittedName>
</protein>
<dbReference type="PROSITE" id="PS50923">
    <property type="entry name" value="SUSHI"/>
    <property type="match status" value="3"/>
</dbReference>
<dbReference type="Pfam" id="PF00078">
    <property type="entry name" value="RVT_1"/>
    <property type="match status" value="1"/>
</dbReference>
<evidence type="ECO:0000313" key="9">
    <source>
        <dbReference type="Proteomes" id="UP001460270"/>
    </source>
</evidence>
<evidence type="ECO:0000259" key="7">
    <source>
        <dbReference type="PROSITE" id="PS50923"/>
    </source>
</evidence>
<keyword evidence="4" id="KW-1015">Disulfide bond</keyword>
<evidence type="ECO:0000256" key="1">
    <source>
        <dbReference type="ARBA" id="ARBA00004328"/>
    </source>
</evidence>
<dbReference type="Pfam" id="PF09004">
    <property type="entry name" value="ALKBH8_N"/>
    <property type="match status" value="1"/>
</dbReference>
<keyword evidence="3" id="KW-0732">Signal</keyword>
<feature type="domain" description="Reverse transcriptase" evidence="6">
    <location>
        <begin position="1"/>
        <end position="151"/>
    </location>
</feature>
<sequence>MLMLTAKTKTISPCLNVVPRPPIKYVRVGKHTSSTIAINTGAPQGCVLSPLLYTLFTHDCFASSSSNLIVKFAGDTTVLGLITNNNEVDYRSEVQHLLSWCHNNNLVQNTNKTKEIIVDFCKNIQLNHQPLSIGAEVVERVTSFKFLGVTVTEDLSWGLHTALPPSQAQQRLYYLRKLKSANISRPMMMNFYNCAISSVLTYGFLVWYFNCTKADQQALQRVVKTAGKIKCSELPAVQNAFVLDQYKQDEYQKGHVIYFCCDPGYTTGLNTTYMCTERGWTEMTFGPGRQLPCASGLHSTSPLTNGYLLRNSTLVYSSGQKAEYRCGQSFMMRGGFFKTCTNGQWTGDIQCHSLSCSDPQIANANYSKITFVNHNQKLRIRCNHGYEDKKQNALALCQHGNWVRLPVCEKIDSWCGPPPQIPNAIIKQVYQDMFPENTQVEYVCETGFELTNNDVMPPVYMDSGSFFLHVLLHSPQYQTQTTTINLCLPQSTIATAYPIKVRCVNGRWTKLPTCEVDFCKLDTSQHRKLENIGDVFIKSGTKVRLSCSNIFSAYAVCSDNQLSLSNWHLRLHPTTVVDEGRKPLVL</sequence>
<evidence type="ECO:0000256" key="4">
    <source>
        <dbReference type="ARBA" id="ARBA00023157"/>
    </source>
</evidence>
<feature type="domain" description="Sushi" evidence="7">
    <location>
        <begin position="413"/>
        <end position="516"/>
    </location>
</feature>
<dbReference type="InterPro" id="IPR000477">
    <property type="entry name" value="RT_dom"/>
</dbReference>
<dbReference type="InterPro" id="IPR043502">
    <property type="entry name" value="DNA/RNA_pol_sf"/>
</dbReference>
<dbReference type="InterPro" id="IPR015095">
    <property type="entry name" value="AlkB_hom8_N"/>
</dbReference>
<comment type="subcellular location">
    <subcellularLocation>
        <location evidence="1">Virion</location>
    </subcellularLocation>
</comment>
<feature type="domain" description="Sushi" evidence="7">
    <location>
        <begin position="354"/>
        <end position="410"/>
    </location>
</feature>
<reference evidence="9" key="1">
    <citation type="submission" date="2024-04" db="EMBL/GenBank/DDBJ databases">
        <title>Salinicola lusitanus LLJ914,a marine bacterium isolated from the Okinawa Trough.</title>
        <authorList>
            <person name="Li J."/>
        </authorList>
    </citation>
    <scope>NUCLEOTIDE SEQUENCE [LARGE SCALE GENOMIC DNA]</scope>
</reference>
<dbReference type="Gene3D" id="2.10.70.10">
    <property type="entry name" value="Complement Module, domain 1"/>
    <property type="match status" value="4"/>
</dbReference>
<proteinExistence type="predicted"/>
<dbReference type="GO" id="GO:0008168">
    <property type="term" value="F:methyltransferase activity"/>
    <property type="evidence" value="ECO:0007669"/>
    <property type="project" value="InterPro"/>
</dbReference>
<dbReference type="PANTHER" id="PTHR45785">
    <property type="entry name" value="COMPLEMENT FACTOR H-RELATED"/>
    <property type="match status" value="1"/>
</dbReference>
<evidence type="ECO:0000259" key="6">
    <source>
        <dbReference type="PROSITE" id="PS50878"/>
    </source>
</evidence>
<evidence type="ECO:0000256" key="2">
    <source>
        <dbReference type="ARBA" id="ARBA00022659"/>
    </source>
</evidence>
<dbReference type="SUPFAM" id="SSF57535">
    <property type="entry name" value="Complement control module/SCR domain"/>
    <property type="match status" value="4"/>
</dbReference>
<dbReference type="GO" id="GO:0016706">
    <property type="term" value="F:2-oxoglutarate-dependent dioxygenase activity"/>
    <property type="evidence" value="ECO:0007669"/>
    <property type="project" value="InterPro"/>
</dbReference>
<keyword evidence="9" id="KW-1185">Reference proteome</keyword>
<keyword evidence="2 5" id="KW-0768">Sushi</keyword>
<dbReference type="Proteomes" id="UP001460270">
    <property type="component" value="Unassembled WGS sequence"/>
</dbReference>
<accession>A0AAW0QAE2</accession>
<dbReference type="PANTHER" id="PTHR45785:SF2">
    <property type="entry name" value="COMPLEMENT FACTOR H-RELATED"/>
    <property type="match status" value="1"/>
</dbReference>
<dbReference type="SUPFAM" id="SSF56672">
    <property type="entry name" value="DNA/RNA polymerases"/>
    <property type="match status" value="1"/>
</dbReference>
<dbReference type="PROSITE" id="PS50878">
    <property type="entry name" value="RT_POL"/>
    <property type="match status" value="1"/>
</dbReference>
<feature type="domain" description="Sushi" evidence="7">
    <location>
        <begin position="291"/>
        <end position="353"/>
    </location>
</feature>
<gene>
    <name evidence="8" type="ORF">WMY93_000558</name>
</gene>
<evidence type="ECO:0000313" key="8">
    <source>
        <dbReference type="EMBL" id="KAK7944830.1"/>
    </source>
</evidence>
<comment type="caution">
    <text evidence="5">Lacks conserved residue(s) required for the propagation of feature annotation.</text>
</comment>
<dbReference type="InterPro" id="IPR000436">
    <property type="entry name" value="Sushi_SCR_CCP_dom"/>
</dbReference>
<name>A0AAW0QAE2_9GOBI</name>
<dbReference type="InterPro" id="IPR035976">
    <property type="entry name" value="Sushi/SCR/CCP_sf"/>
</dbReference>
<dbReference type="SMART" id="SM00032">
    <property type="entry name" value="CCP"/>
    <property type="match status" value="4"/>
</dbReference>